<evidence type="ECO:0000313" key="1">
    <source>
        <dbReference type="EMBL" id="MDI9257249.1"/>
    </source>
</evidence>
<accession>A0ABT6XQ80</accession>
<dbReference type="InterPro" id="IPR037066">
    <property type="entry name" value="Plug_dom_sf"/>
</dbReference>
<gene>
    <name evidence="1" type="ORF">QHT84_07455</name>
</gene>
<sequence>MENQDIFNQFKKVADNAESPEFASMEKVWQRVETKLDQTALKQKTVLWKKWAVAASVLLGLSIGYQFSQSDNASIPSQETITLKDSISSPVKDRPNDAVVSAVNDKPSLKPEADQLLERRIASGENQVALEENNTYDSYQQADSIAHDVSPAAAAMQGYSQTQINETVAKKSSPKAKNMEMFFNNTQETQDNSTRKEEALIVYDDLVKNKQSLKSVDPDEVESIVVLKEPLYIINGVEYTEQEVFGPNPTSPYSPLKEQQIESVTVLQDEKAIEKYGEKGKKGVVIITTKNGKPAAKKGK</sequence>
<reference evidence="1 2" key="1">
    <citation type="submission" date="2023-05" db="EMBL/GenBank/DDBJ databases">
        <title>Flavobacterium sedimenti sp. nov., isolated from the sediment.</title>
        <authorList>
            <person name="Wu N."/>
        </authorList>
    </citation>
    <scope>NUCLEOTIDE SEQUENCE [LARGE SCALE GENOMIC DNA]</scope>
    <source>
        <strain evidence="1 2">YZ-48</strain>
    </source>
</reference>
<dbReference type="EMBL" id="JASGBP010000003">
    <property type="protein sequence ID" value="MDI9257249.1"/>
    <property type="molecule type" value="Genomic_DNA"/>
</dbReference>
<proteinExistence type="predicted"/>
<organism evidence="1 2">
    <name type="scientific">Flavobacterium sedimenticola</name>
    <dbReference type="NCBI Taxonomy" id="3043286"/>
    <lineage>
        <taxon>Bacteria</taxon>
        <taxon>Pseudomonadati</taxon>
        <taxon>Bacteroidota</taxon>
        <taxon>Flavobacteriia</taxon>
        <taxon>Flavobacteriales</taxon>
        <taxon>Flavobacteriaceae</taxon>
        <taxon>Flavobacterium</taxon>
    </lineage>
</organism>
<evidence type="ECO:0008006" key="3">
    <source>
        <dbReference type="Google" id="ProtNLM"/>
    </source>
</evidence>
<dbReference type="Gene3D" id="2.170.130.10">
    <property type="entry name" value="TonB-dependent receptor, plug domain"/>
    <property type="match status" value="1"/>
</dbReference>
<protein>
    <recommendedName>
        <fullName evidence="3">TonB-dependent receptor plug domain-containing protein</fullName>
    </recommendedName>
</protein>
<keyword evidence="2" id="KW-1185">Reference proteome</keyword>
<evidence type="ECO:0000313" key="2">
    <source>
        <dbReference type="Proteomes" id="UP001230035"/>
    </source>
</evidence>
<name>A0ABT6XQ80_9FLAO</name>
<comment type="caution">
    <text evidence="1">The sequence shown here is derived from an EMBL/GenBank/DDBJ whole genome shotgun (WGS) entry which is preliminary data.</text>
</comment>
<dbReference type="Proteomes" id="UP001230035">
    <property type="component" value="Unassembled WGS sequence"/>
</dbReference>
<dbReference type="RefSeq" id="WP_283238929.1">
    <property type="nucleotide sequence ID" value="NZ_JASGBP010000003.1"/>
</dbReference>